<dbReference type="PANTHER" id="PTHR12151:SF25">
    <property type="entry name" value="LINALOOL DEHYDRATASE_ISOMERASE DOMAIN-CONTAINING PROTEIN"/>
    <property type="match status" value="1"/>
</dbReference>
<dbReference type="Pfam" id="PF02630">
    <property type="entry name" value="SCO1-SenC"/>
    <property type="match status" value="1"/>
</dbReference>
<dbReference type="SUPFAM" id="SSF52833">
    <property type="entry name" value="Thioredoxin-like"/>
    <property type="match status" value="1"/>
</dbReference>
<evidence type="ECO:0000256" key="2">
    <source>
        <dbReference type="ARBA" id="ARBA00023008"/>
    </source>
</evidence>
<dbReference type="Gene3D" id="3.40.30.10">
    <property type="entry name" value="Glutaredoxin"/>
    <property type="match status" value="1"/>
</dbReference>
<dbReference type="InterPro" id="IPR003782">
    <property type="entry name" value="SCO1/SenC"/>
</dbReference>
<dbReference type="PROSITE" id="PS51352">
    <property type="entry name" value="THIOREDOXIN_2"/>
    <property type="match status" value="1"/>
</dbReference>
<feature type="disulfide bond" description="Redox-active" evidence="4">
    <location>
        <begin position="71"/>
        <end position="75"/>
    </location>
</feature>
<evidence type="ECO:0000259" key="5">
    <source>
        <dbReference type="PROSITE" id="PS51352"/>
    </source>
</evidence>
<protein>
    <submittedName>
        <fullName evidence="6">Protein SCO1/2</fullName>
    </submittedName>
</protein>
<dbReference type="GO" id="GO:0046872">
    <property type="term" value="F:metal ion binding"/>
    <property type="evidence" value="ECO:0007669"/>
    <property type="project" value="UniProtKB-KW"/>
</dbReference>
<dbReference type="CDD" id="cd02968">
    <property type="entry name" value="SCO"/>
    <property type="match status" value="1"/>
</dbReference>
<comment type="similarity">
    <text evidence="1">Belongs to the SCO1/2 family.</text>
</comment>
<evidence type="ECO:0000313" key="6">
    <source>
        <dbReference type="EMBL" id="SIN84709.1"/>
    </source>
</evidence>
<feature type="binding site" evidence="3">
    <location>
        <position position="162"/>
    </location>
    <ligand>
        <name>Cu cation</name>
        <dbReference type="ChEBI" id="CHEBI:23378"/>
    </ligand>
</feature>
<accession>A0A1N6ENP1</accession>
<dbReference type="AlphaFoldDB" id="A0A1N6ENP1"/>
<dbReference type="EMBL" id="FSRE01000002">
    <property type="protein sequence ID" value="SIN84709.1"/>
    <property type="molecule type" value="Genomic_DNA"/>
</dbReference>
<keyword evidence="3" id="KW-0479">Metal-binding</keyword>
<dbReference type="OrthoDB" id="9790194at2"/>
<dbReference type="PANTHER" id="PTHR12151">
    <property type="entry name" value="ELECTRON TRANSPORT PROTIN SCO1/SENC FAMILY MEMBER"/>
    <property type="match status" value="1"/>
</dbReference>
<sequence length="205" mass="22523">MRKSVWAILVVLLAAVAAGYFAWQRGHSEGHAVLSGPPPGGDFTLQSANGPVSLHDFKGKIVLLYFGYTFCPDICPTNLGNLSVAWRNLPPEIRDKTQIIFVSVDPERDTPERLKAYTDFFNAHIIGLTGDPKTLKEIAHRYGAVYRKVPVKEASIGYLVDHSAFTYLIDPDGKLVTQLPHGTSPKAFQQAVTDLYNKTLKGATP</sequence>
<feature type="domain" description="Thioredoxin" evidence="5">
    <location>
        <begin position="34"/>
        <end position="197"/>
    </location>
</feature>
<dbReference type="STRING" id="364032.SAMN05443662_0699"/>
<keyword evidence="4" id="KW-1015">Disulfide bond</keyword>
<feature type="binding site" evidence="3">
    <location>
        <position position="75"/>
    </location>
    <ligand>
        <name>Cu cation</name>
        <dbReference type="ChEBI" id="CHEBI:23378"/>
    </ligand>
</feature>
<evidence type="ECO:0000256" key="3">
    <source>
        <dbReference type="PIRSR" id="PIRSR603782-1"/>
    </source>
</evidence>
<evidence type="ECO:0000256" key="4">
    <source>
        <dbReference type="PIRSR" id="PIRSR603782-2"/>
    </source>
</evidence>
<dbReference type="Proteomes" id="UP000198461">
    <property type="component" value="Unassembled WGS sequence"/>
</dbReference>
<evidence type="ECO:0000256" key="1">
    <source>
        <dbReference type="ARBA" id="ARBA00010996"/>
    </source>
</evidence>
<feature type="binding site" evidence="3">
    <location>
        <position position="71"/>
    </location>
    <ligand>
        <name>Cu cation</name>
        <dbReference type="ChEBI" id="CHEBI:23378"/>
    </ligand>
</feature>
<dbReference type="InterPro" id="IPR036249">
    <property type="entry name" value="Thioredoxin-like_sf"/>
</dbReference>
<organism evidence="6 7">
    <name type="scientific">Sulfurivirga caldicuralii</name>
    <dbReference type="NCBI Taxonomy" id="364032"/>
    <lineage>
        <taxon>Bacteria</taxon>
        <taxon>Pseudomonadati</taxon>
        <taxon>Pseudomonadota</taxon>
        <taxon>Gammaproteobacteria</taxon>
        <taxon>Thiotrichales</taxon>
        <taxon>Piscirickettsiaceae</taxon>
        <taxon>Sulfurivirga</taxon>
    </lineage>
</organism>
<gene>
    <name evidence="6" type="ORF">SAMN05443662_0699</name>
</gene>
<reference evidence="6 7" key="1">
    <citation type="submission" date="2016-11" db="EMBL/GenBank/DDBJ databases">
        <authorList>
            <person name="Jaros S."/>
            <person name="Januszkiewicz K."/>
            <person name="Wedrychowicz H."/>
        </authorList>
    </citation>
    <scope>NUCLEOTIDE SEQUENCE [LARGE SCALE GENOMIC DNA]</scope>
    <source>
        <strain evidence="6 7">DSM 17737</strain>
    </source>
</reference>
<dbReference type="RefSeq" id="WP_074201014.1">
    <property type="nucleotide sequence ID" value="NZ_FSRE01000002.1"/>
</dbReference>
<dbReference type="InterPro" id="IPR013766">
    <property type="entry name" value="Thioredoxin_domain"/>
</dbReference>
<proteinExistence type="inferred from homology"/>
<evidence type="ECO:0000313" key="7">
    <source>
        <dbReference type="Proteomes" id="UP000198461"/>
    </source>
</evidence>
<keyword evidence="7" id="KW-1185">Reference proteome</keyword>
<name>A0A1N6ENP1_9GAMM</name>
<keyword evidence="2 3" id="KW-0186">Copper</keyword>
<dbReference type="FunFam" id="3.40.30.10:FF:000013">
    <property type="entry name" value="Blast:Protein SCO1 homolog, mitochondrial"/>
    <property type="match status" value="1"/>
</dbReference>